<evidence type="ECO:0000256" key="6">
    <source>
        <dbReference type="SAM" id="Phobius"/>
    </source>
</evidence>
<dbReference type="Pfam" id="PF12698">
    <property type="entry name" value="ABC2_membrane_3"/>
    <property type="match status" value="1"/>
</dbReference>
<feature type="transmembrane region" description="Helical" evidence="6">
    <location>
        <begin position="211"/>
        <end position="237"/>
    </location>
</feature>
<feature type="transmembrane region" description="Helical" evidence="6">
    <location>
        <begin position="167"/>
        <end position="190"/>
    </location>
</feature>
<dbReference type="RefSeq" id="WP_136005057.1">
    <property type="nucleotide sequence ID" value="NZ_SRYR01000001.1"/>
</dbReference>
<evidence type="ECO:0000256" key="5">
    <source>
        <dbReference type="ARBA" id="ARBA00023136"/>
    </source>
</evidence>
<feature type="transmembrane region" description="Helical" evidence="6">
    <location>
        <begin position="243"/>
        <end position="263"/>
    </location>
</feature>
<evidence type="ECO:0000256" key="1">
    <source>
        <dbReference type="ARBA" id="ARBA00004651"/>
    </source>
</evidence>
<keyword evidence="3 6" id="KW-0812">Transmembrane</keyword>
<keyword evidence="4 6" id="KW-1133">Transmembrane helix</keyword>
<dbReference type="PANTHER" id="PTHR30294:SF29">
    <property type="entry name" value="MULTIDRUG ABC TRANSPORTER PERMEASE YBHS-RELATED"/>
    <property type="match status" value="1"/>
</dbReference>
<dbReference type="OrthoDB" id="1706094at2"/>
<keyword evidence="5 6" id="KW-0472">Membrane</keyword>
<dbReference type="EMBL" id="SRYR01000001">
    <property type="protein sequence ID" value="TGY44089.1"/>
    <property type="molecule type" value="Genomic_DNA"/>
</dbReference>
<dbReference type="Proteomes" id="UP000306888">
    <property type="component" value="Unassembled WGS sequence"/>
</dbReference>
<dbReference type="AlphaFoldDB" id="A0A4S2DNZ6"/>
<protein>
    <submittedName>
        <fullName evidence="8">ABC transporter permease</fullName>
    </submittedName>
</protein>
<dbReference type="GO" id="GO:0140359">
    <property type="term" value="F:ABC-type transporter activity"/>
    <property type="evidence" value="ECO:0007669"/>
    <property type="project" value="InterPro"/>
</dbReference>
<feature type="domain" description="ABC-2 type transporter transmembrane" evidence="7">
    <location>
        <begin position="19"/>
        <end position="347"/>
    </location>
</feature>
<feature type="transmembrane region" description="Helical" evidence="6">
    <location>
        <begin position="20"/>
        <end position="39"/>
    </location>
</feature>
<keyword evidence="9" id="KW-1185">Reference proteome</keyword>
<dbReference type="PANTHER" id="PTHR30294">
    <property type="entry name" value="MEMBRANE COMPONENT OF ABC TRANSPORTER YHHJ-RELATED"/>
    <property type="match status" value="1"/>
</dbReference>
<evidence type="ECO:0000313" key="8">
    <source>
        <dbReference type="EMBL" id="TGY44089.1"/>
    </source>
</evidence>
<sequence length="356" mass="39387">MRLIRLTIINIKRTIKNPAMLLMTFLFPMVVLFGVVGTGSGGSSLGKIGIIDNTSGKYSKDLIQELEEKYDIENLEGTVEDSYNELRDKKLAMVYVLNEDFDKNIDLGKTPKIENYVVETGMGSIIAEDIINNYVNNLLEESINSGLSTNSIDSVIVENYEKDSNDYYMAVIMICYFMMIGATIITEDILKLKAQKVLKRVISTGNKDRQILGSLYISSFIIQAIISSISLIVAIMIFNIERFNLGLGILAITLCSLITTAIIMTVTRWVKNQTLASLAVVIFGLLAFAVGILGTNLDEFSNVPKAIGYLSVISPFSWLGKIINGESIVASIIVIVLMSLAFFTLGSFKLRDYVKE</sequence>
<dbReference type="Gene3D" id="3.40.1710.10">
    <property type="entry name" value="abc type-2 transporter like domain"/>
    <property type="match status" value="1"/>
</dbReference>
<accession>A0A4S2DNZ6</accession>
<organism evidence="8 9">
    <name type="scientific">Clostridium sartagoforme</name>
    <dbReference type="NCBI Taxonomy" id="84031"/>
    <lineage>
        <taxon>Bacteria</taxon>
        <taxon>Bacillati</taxon>
        <taxon>Bacillota</taxon>
        <taxon>Clostridia</taxon>
        <taxon>Eubacteriales</taxon>
        <taxon>Clostridiaceae</taxon>
        <taxon>Clostridium</taxon>
    </lineage>
</organism>
<evidence type="ECO:0000313" key="9">
    <source>
        <dbReference type="Proteomes" id="UP000306888"/>
    </source>
</evidence>
<keyword evidence="2" id="KW-1003">Cell membrane</keyword>
<proteinExistence type="predicted"/>
<comment type="subcellular location">
    <subcellularLocation>
        <location evidence="1">Cell membrane</location>
        <topology evidence="1">Multi-pass membrane protein</topology>
    </subcellularLocation>
</comment>
<feature type="transmembrane region" description="Helical" evidence="6">
    <location>
        <begin position="275"/>
        <end position="294"/>
    </location>
</feature>
<evidence type="ECO:0000256" key="2">
    <source>
        <dbReference type="ARBA" id="ARBA00022475"/>
    </source>
</evidence>
<feature type="transmembrane region" description="Helical" evidence="6">
    <location>
        <begin position="328"/>
        <end position="348"/>
    </location>
</feature>
<dbReference type="InterPro" id="IPR051449">
    <property type="entry name" value="ABC-2_transporter_component"/>
</dbReference>
<evidence type="ECO:0000256" key="4">
    <source>
        <dbReference type="ARBA" id="ARBA00022989"/>
    </source>
</evidence>
<evidence type="ECO:0000259" key="7">
    <source>
        <dbReference type="Pfam" id="PF12698"/>
    </source>
</evidence>
<gene>
    <name evidence="8" type="ORF">E5347_04535</name>
</gene>
<dbReference type="InterPro" id="IPR013525">
    <property type="entry name" value="ABC2_TM"/>
</dbReference>
<reference evidence="8 9" key="1">
    <citation type="submission" date="2019-04" db="EMBL/GenBank/DDBJ databases">
        <title>Microbes associate with the intestines of laboratory mice.</title>
        <authorList>
            <person name="Navarre W."/>
            <person name="Wong E."/>
            <person name="Huang K."/>
            <person name="Tropini C."/>
            <person name="Ng K."/>
            <person name="Yu B."/>
        </authorList>
    </citation>
    <scope>NUCLEOTIDE SEQUENCE [LARGE SCALE GENOMIC DNA]</scope>
    <source>
        <strain evidence="8 9">NM50_B9-20</strain>
    </source>
</reference>
<comment type="caution">
    <text evidence="8">The sequence shown here is derived from an EMBL/GenBank/DDBJ whole genome shotgun (WGS) entry which is preliminary data.</text>
</comment>
<dbReference type="GO" id="GO:0005886">
    <property type="term" value="C:plasma membrane"/>
    <property type="evidence" value="ECO:0007669"/>
    <property type="project" value="UniProtKB-SubCell"/>
</dbReference>
<name>A0A4S2DNZ6_9CLOT</name>
<evidence type="ECO:0000256" key="3">
    <source>
        <dbReference type="ARBA" id="ARBA00022692"/>
    </source>
</evidence>